<evidence type="ECO:0000313" key="2">
    <source>
        <dbReference type="EMBL" id="CAK0798198.1"/>
    </source>
</evidence>
<reference evidence="2" key="1">
    <citation type="submission" date="2023-10" db="EMBL/GenBank/DDBJ databases">
        <authorList>
            <person name="Chen Y."/>
            <person name="Shah S."/>
            <person name="Dougan E. K."/>
            <person name="Thang M."/>
            <person name="Chan C."/>
        </authorList>
    </citation>
    <scope>NUCLEOTIDE SEQUENCE [LARGE SCALE GENOMIC DNA]</scope>
</reference>
<protein>
    <submittedName>
        <fullName evidence="2">Uncharacterized protein</fullName>
    </submittedName>
</protein>
<evidence type="ECO:0000256" key="1">
    <source>
        <dbReference type="SAM" id="MobiDB-lite"/>
    </source>
</evidence>
<feature type="compositionally biased region" description="Low complexity" evidence="1">
    <location>
        <begin position="128"/>
        <end position="155"/>
    </location>
</feature>
<keyword evidence="3" id="KW-1185">Reference proteome</keyword>
<dbReference type="EMBL" id="CAUYUJ010001894">
    <property type="protein sequence ID" value="CAK0798198.1"/>
    <property type="molecule type" value="Genomic_DNA"/>
</dbReference>
<feature type="compositionally biased region" description="Polar residues" evidence="1">
    <location>
        <begin position="1"/>
        <end position="13"/>
    </location>
</feature>
<accession>A0ABN9Q1I5</accession>
<feature type="region of interest" description="Disordered" evidence="1">
    <location>
        <begin position="98"/>
        <end position="155"/>
    </location>
</feature>
<dbReference type="Proteomes" id="UP001189429">
    <property type="component" value="Unassembled WGS sequence"/>
</dbReference>
<gene>
    <name evidence="2" type="ORF">PCOR1329_LOCUS7024</name>
</gene>
<comment type="caution">
    <text evidence="2">The sequence shown here is derived from an EMBL/GenBank/DDBJ whole genome shotgun (WGS) entry which is preliminary data.</text>
</comment>
<organism evidence="2 3">
    <name type="scientific">Prorocentrum cordatum</name>
    <dbReference type="NCBI Taxonomy" id="2364126"/>
    <lineage>
        <taxon>Eukaryota</taxon>
        <taxon>Sar</taxon>
        <taxon>Alveolata</taxon>
        <taxon>Dinophyceae</taxon>
        <taxon>Prorocentrales</taxon>
        <taxon>Prorocentraceae</taxon>
        <taxon>Prorocentrum</taxon>
    </lineage>
</organism>
<sequence length="155" mass="15643">MQRITSCMLSSNLGPRERRAAHDNRLPEVVIAVGARVHSGHARAGEAVAEHEFLVEELDANVEEAAEFERGEPVGEDGVQPLDALVLGHVVNVEPTVAPASRSARGGAQGGAHGDARGDCCGLPRGDASVGVAAGAAARGPSSASPSSSALGRGP</sequence>
<proteinExistence type="predicted"/>
<evidence type="ECO:0000313" key="3">
    <source>
        <dbReference type="Proteomes" id="UP001189429"/>
    </source>
</evidence>
<name>A0ABN9Q1I5_9DINO</name>
<feature type="region of interest" description="Disordered" evidence="1">
    <location>
        <begin position="1"/>
        <end position="21"/>
    </location>
</feature>